<feature type="region of interest" description="Disordered" evidence="4">
    <location>
        <begin position="388"/>
        <end position="415"/>
    </location>
</feature>
<feature type="compositionally biased region" description="Low complexity" evidence="4">
    <location>
        <begin position="404"/>
        <end position="413"/>
    </location>
</feature>
<keyword evidence="2 6" id="KW-0689">Ribosomal protein</keyword>
<protein>
    <submittedName>
        <fullName evidence="6">Small subunit ribosomal protein S1</fullName>
    </submittedName>
</protein>
<feature type="domain" description="S1 motif" evidence="5">
    <location>
        <begin position="319"/>
        <end position="389"/>
    </location>
</feature>
<dbReference type="CDD" id="cd05688">
    <property type="entry name" value="S1_RPS1_repeat_ec3"/>
    <property type="match status" value="2"/>
</dbReference>
<dbReference type="GO" id="GO:0022627">
    <property type="term" value="C:cytosolic small ribosomal subunit"/>
    <property type="evidence" value="ECO:0007669"/>
    <property type="project" value="TreeGrafter"/>
</dbReference>
<feature type="domain" description="S1 motif" evidence="5">
    <location>
        <begin position="229"/>
        <end position="302"/>
    </location>
</feature>
<reference evidence="6 7" key="1">
    <citation type="submission" date="2019-03" db="EMBL/GenBank/DDBJ databases">
        <title>Genomic Encyclopedia of Type Strains, Phase IV (KMG-IV): sequencing the most valuable type-strain genomes for metagenomic binning, comparative biology and taxonomic classification.</title>
        <authorList>
            <person name="Goeker M."/>
        </authorList>
    </citation>
    <scope>NUCLEOTIDE SEQUENCE [LARGE SCALE GENOMIC DNA]</scope>
    <source>
        <strain evidence="6 7">DSM 13587</strain>
    </source>
</reference>
<evidence type="ECO:0000313" key="7">
    <source>
        <dbReference type="Proteomes" id="UP000295717"/>
    </source>
</evidence>
<dbReference type="AlphaFoldDB" id="A0A4R3MZ81"/>
<evidence type="ECO:0000256" key="1">
    <source>
        <dbReference type="ARBA" id="ARBA00006767"/>
    </source>
</evidence>
<evidence type="ECO:0000256" key="4">
    <source>
        <dbReference type="SAM" id="MobiDB-lite"/>
    </source>
</evidence>
<proteinExistence type="inferred from homology"/>
<dbReference type="PRINTS" id="PR00681">
    <property type="entry name" value="RIBOSOMALS1"/>
</dbReference>
<evidence type="ECO:0000259" key="5">
    <source>
        <dbReference type="PROSITE" id="PS50126"/>
    </source>
</evidence>
<evidence type="ECO:0000313" key="6">
    <source>
        <dbReference type="EMBL" id="TCT22008.1"/>
    </source>
</evidence>
<dbReference type="PANTHER" id="PTHR10724:SF7">
    <property type="entry name" value="SMALL RIBOSOMAL SUBUNIT PROTEIN BS1C"/>
    <property type="match status" value="1"/>
</dbReference>
<comment type="caution">
    <text evidence="6">The sequence shown here is derived from an EMBL/GenBank/DDBJ whole genome shotgun (WGS) entry which is preliminary data.</text>
</comment>
<evidence type="ECO:0000256" key="3">
    <source>
        <dbReference type="ARBA" id="ARBA00023274"/>
    </source>
</evidence>
<gene>
    <name evidence="6" type="ORF">EDC35_103106</name>
</gene>
<comment type="similarity">
    <text evidence="1">Belongs to the bacterial ribosomal protein bS1 family.</text>
</comment>
<dbReference type="SMART" id="SM00316">
    <property type="entry name" value="S1"/>
    <property type="match status" value="4"/>
</dbReference>
<dbReference type="InterPro" id="IPR035104">
    <property type="entry name" value="Ribosomal_protein_S1-like"/>
</dbReference>
<keyword evidence="3" id="KW-0687">Ribonucleoprotein</keyword>
<dbReference type="PANTHER" id="PTHR10724">
    <property type="entry name" value="30S RIBOSOMAL PROTEIN S1"/>
    <property type="match status" value="1"/>
</dbReference>
<dbReference type="GO" id="GO:0006412">
    <property type="term" value="P:translation"/>
    <property type="evidence" value="ECO:0007669"/>
    <property type="project" value="TreeGrafter"/>
</dbReference>
<dbReference type="Pfam" id="PF00575">
    <property type="entry name" value="S1"/>
    <property type="match status" value="3"/>
</dbReference>
<dbReference type="InterPro" id="IPR050437">
    <property type="entry name" value="Ribos_protein_bS1-like"/>
</dbReference>
<dbReference type="GO" id="GO:0003735">
    <property type="term" value="F:structural constituent of ribosome"/>
    <property type="evidence" value="ECO:0007669"/>
    <property type="project" value="TreeGrafter"/>
</dbReference>
<feature type="domain" description="S1 motif" evidence="5">
    <location>
        <begin position="141"/>
        <end position="208"/>
    </location>
</feature>
<organism evidence="6 7">
    <name type="scientific">Thiobaca trueperi</name>
    <dbReference type="NCBI Taxonomy" id="127458"/>
    <lineage>
        <taxon>Bacteria</taxon>
        <taxon>Pseudomonadati</taxon>
        <taxon>Pseudomonadota</taxon>
        <taxon>Gammaproteobacteria</taxon>
        <taxon>Chromatiales</taxon>
        <taxon>Chromatiaceae</taxon>
        <taxon>Thiobaca</taxon>
    </lineage>
</organism>
<accession>A0A4R3MZ81</accession>
<dbReference type="InterPro" id="IPR012340">
    <property type="entry name" value="NA-bd_OB-fold"/>
</dbReference>
<dbReference type="PROSITE" id="PS50126">
    <property type="entry name" value="S1"/>
    <property type="match status" value="4"/>
</dbReference>
<dbReference type="Proteomes" id="UP000295717">
    <property type="component" value="Unassembled WGS sequence"/>
</dbReference>
<dbReference type="GO" id="GO:0003729">
    <property type="term" value="F:mRNA binding"/>
    <property type="evidence" value="ECO:0007669"/>
    <property type="project" value="TreeGrafter"/>
</dbReference>
<dbReference type="CDD" id="cd04465">
    <property type="entry name" value="S1_RPS1_repeat_ec2_hs2"/>
    <property type="match status" value="1"/>
</dbReference>
<dbReference type="Gene3D" id="2.40.50.140">
    <property type="entry name" value="Nucleic acid-binding proteins"/>
    <property type="match status" value="4"/>
</dbReference>
<dbReference type="SUPFAM" id="SSF50249">
    <property type="entry name" value="Nucleic acid-binding proteins"/>
    <property type="match status" value="4"/>
</dbReference>
<dbReference type="EMBL" id="SMAO01000003">
    <property type="protein sequence ID" value="TCT22008.1"/>
    <property type="molecule type" value="Genomic_DNA"/>
</dbReference>
<sequence length="434" mass="47119">MNPDSGLWSPANPPYNDPIIPTLLHPLIMSDSENFEDLLKQFDQTHPQTQKGEPAIGDRVRGTLIAIGEDCAFVDLGAKSEGRLDIAALKDADGQLRHAVGDLIDTQVTGKDEDSGMLLLGSQQGHKYHGIDEVEHAYRQNLPVQGQVSAAVKGGVEVQVAGLRAFCPASQIDIRFIEDLSEFVGQRFDFRITKFEGGRRPNLVVSRRALLEEQQRIQADALRAQLTEGAVLTGRVSSLQDYGAFVDLGGLEGMIHISQLAFGHIKHPKEVLTVGQQVEVSVLRIEPSTDPKKREKIALSIRALSRDPWQDALDSFPVGTRVSGRVSRLQPFGAFIELAPGVDGLVHISELGAGRRINHPSEVLNPGDQVEATVLGVDLERRRISLSLDEKRQGGEMPDPSTFAPAPASASAKAPEKAVGSFGALLQESLKKNR</sequence>
<evidence type="ECO:0000256" key="2">
    <source>
        <dbReference type="ARBA" id="ARBA00022980"/>
    </source>
</evidence>
<name>A0A4R3MZ81_9GAMM</name>
<dbReference type="InterPro" id="IPR003029">
    <property type="entry name" value="S1_domain"/>
</dbReference>
<keyword evidence="7" id="KW-1185">Reference proteome</keyword>
<feature type="domain" description="S1 motif" evidence="5">
    <location>
        <begin position="57"/>
        <end position="123"/>
    </location>
</feature>